<name>A0A2T5XRP5_9FLAO</name>
<reference evidence="3 4" key="1">
    <citation type="submission" date="2018-04" db="EMBL/GenBank/DDBJ databases">
        <title>Genomic Encyclopedia of Archaeal and Bacterial Type Strains, Phase II (KMG-II): from individual species to whole genera.</title>
        <authorList>
            <person name="Goeker M."/>
        </authorList>
    </citation>
    <scope>NUCLEOTIDE SEQUENCE [LARGE SCALE GENOMIC DNA]</scope>
    <source>
        <strain evidence="3 4">DSM 22902</strain>
    </source>
</reference>
<dbReference type="Proteomes" id="UP000243985">
    <property type="component" value="Unassembled WGS sequence"/>
</dbReference>
<dbReference type="SUPFAM" id="SSF52540">
    <property type="entry name" value="P-loop containing nucleoside triphosphate hydrolases"/>
    <property type="match status" value="2"/>
</dbReference>
<evidence type="ECO:0000313" key="4">
    <source>
        <dbReference type="Proteomes" id="UP000243985"/>
    </source>
</evidence>
<dbReference type="GO" id="GO:0005524">
    <property type="term" value="F:ATP binding"/>
    <property type="evidence" value="ECO:0007669"/>
    <property type="project" value="InterPro"/>
</dbReference>
<dbReference type="GO" id="GO:0005829">
    <property type="term" value="C:cytosol"/>
    <property type="evidence" value="ECO:0007669"/>
    <property type="project" value="TreeGrafter"/>
</dbReference>
<dbReference type="InterPro" id="IPR050742">
    <property type="entry name" value="Helicase_Restrict-Modif_Enz"/>
</dbReference>
<dbReference type="Pfam" id="PF04851">
    <property type="entry name" value="ResIII"/>
    <property type="match status" value="1"/>
</dbReference>
<dbReference type="GO" id="GO:0003677">
    <property type="term" value="F:DNA binding"/>
    <property type="evidence" value="ECO:0007669"/>
    <property type="project" value="InterPro"/>
</dbReference>
<dbReference type="RefSeq" id="WP_107782915.1">
    <property type="nucleotide sequence ID" value="NZ_QBKG01000024.1"/>
</dbReference>
<gene>
    <name evidence="3" type="ORF">C8P65_12414</name>
</gene>
<dbReference type="PANTHER" id="PTHR47396:SF1">
    <property type="entry name" value="ATP-DEPENDENT HELICASE IRC3-RELATED"/>
    <property type="match status" value="1"/>
</dbReference>
<protein>
    <submittedName>
        <fullName evidence="3">Type III restriction enzyme</fullName>
    </submittedName>
</protein>
<dbReference type="InterPro" id="IPR006935">
    <property type="entry name" value="Helicase/UvrB_N"/>
</dbReference>
<dbReference type="Pfam" id="PF19778">
    <property type="entry name" value="RE_endonuc"/>
    <property type="match status" value="1"/>
</dbReference>
<comment type="caution">
    <text evidence="3">The sequence shown here is derived from an EMBL/GenBank/DDBJ whole genome shotgun (WGS) entry which is preliminary data.</text>
</comment>
<feature type="domain" description="Helicase/UvrB N-terminal" evidence="1">
    <location>
        <begin position="85"/>
        <end position="252"/>
    </location>
</feature>
<dbReference type="GeneID" id="84581642"/>
<proteinExistence type="predicted"/>
<dbReference type="InterPro" id="IPR027417">
    <property type="entry name" value="P-loop_NTPase"/>
</dbReference>
<accession>A0A2T5XRP5</accession>
<dbReference type="AlphaFoldDB" id="A0A2T5XRP5"/>
<evidence type="ECO:0000259" key="2">
    <source>
        <dbReference type="Pfam" id="PF19778"/>
    </source>
</evidence>
<dbReference type="InterPro" id="IPR045572">
    <property type="entry name" value="RE_endonuc_C"/>
</dbReference>
<organism evidence="3 4">
    <name type="scientific">Capnocytophaga leadbetteri</name>
    <dbReference type="NCBI Taxonomy" id="327575"/>
    <lineage>
        <taxon>Bacteria</taxon>
        <taxon>Pseudomonadati</taxon>
        <taxon>Bacteroidota</taxon>
        <taxon>Flavobacteriia</taxon>
        <taxon>Flavobacteriales</taxon>
        <taxon>Flavobacteriaceae</taxon>
        <taxon>Capnocytophaga</taxon>
    </lineage>
</organism>
<evidence type="ECO:0000313" key="3">
    <source>
        <dbReference type="EMBL" id="PTX00656.1"/>
    </source>
</evidence>
<sequence>MRLQYKHQGFQQDAARAVVEVFRGQPLQDAFAYRMDVGKGVLDLEIQGFRNHDLVLSDDLLTQNIRQVQISQDLQPIDRVLRDANNTLALSIEMETGTGKTYTYIKTMYELYKHYGWTKFIIVVPSVAIREGVIKSLETMGDHFAEEYGERMQHFVYDSARLTAIDQFASDSKIHVMVINTQAFNATGSDARRITMKLEDFAWRKPIDVIGQTRPILIIDEPQSVLGADKKNKTRQGLQQFNPLFSLLYSATHRKDDIYNQIYRLDAIDAFNKRLVKKIEVMGVEQVGTTATNGYLYLDSIVLSKKKGEAPRARISFDATTKVGLRTATRLVDEGFDLYAESGDLEAYRNGYIIERIDGAKGCIRLSSGQEVYEGQAIGAITEDILRRIQIRTTIQKHFEREQQLYKQGIKVLSLFFIDAVEKYRIYEAGGETRKGRWAEIFEEEYSSVYNEMIQDLFMDEDYKQYLNKIAATDTHAGYFSQDRKGKMIDSTVKRGETASGDTDAYQLIMRDKERLLSFAEPTRFIFSHSALKEGWDNPNVFQICALKQSDSEVKKRQEVGRGMRLCVNQQGERQDSDLLGEGVYDTNILTVVASESYKDFSEALQKELAESITSRAVLVTAALFTGKTIVKANGEKQKISESQAATIMEELISAGYVKKQKLTEKYFEDKKAGTIQLDEWQGEQDAIIKELDKVFSPEVFKVDNGRGKETAKFQAERFAKKEFQDLWKRINSKTYYEVDFETEGLILKAITGLNESLHVTEIHIAITAGTLANINSKEELEEGRAMQVGTTQNVKVNEAVASGVRYDLVGELVQRTGLKRSTIAAILTGIKSETFGMYRKNPEEFIIRASNIINEQKAIAVIEHITYHKMNQEYDVSIFSEQELRGRIGIDAIQSEKSLYDLVIVDSQGVEKHFAEQLEQQDAVEVYTKLPRGFYINTPVGKYNPDWAIVFREGEVKHIYFVAETKGSEDITQLRAVEHAKIECASRHFASISDSKLKFGVVKNYETLYNKVMQD</sequence>
<dbReference type="GO" id="GO:0015668">
    <property type="term" value="F:type III site-specific deoxyribonuclease activity"/>
    <property type="evidence" value="ECO:0007669"/>
    <property type="project" value="InterPro"/>
</dbReference>
<evidence type="ECO:0000259" key="1">
    <source>
        <dbReference type="Pfam" id="PF04851"/>
    </source>
</evidence>
<feature type="domain" description="Type III restriction enzyme C-terminal endonuclease" evidence="2">
    <location>
        <begin position="897"/>
        <end position="1005"/>
    </location>
</feature>
<dbReference type="EMBL" id="QBKG01000024">
    <property type="protein sequence ID" value="PTX00656.1"/>
    <property type="molecule type" value="Genomic_DNA"/>
</dbReference>
<dbReference type="Gene3D" id="3.40.50.300">
    <property type="entry name" value="P-loop containing nucleotide triphosphate hydrolases"/>
    <property type="match status" value="2"/>
</dbReference>
<dbReference type="PANTHER" id="PTHR47396">
    <property type="entry name" value="TYPE I RESTRICTION ENZYME ECOKI R PROTEIN"/>
    <property type="match status" value="1"/>
</dbReference>